<reference evidence="3 4" key="1">
    <citation type="submission" date="2011-08" db="EMBL/GenBank/DDBJ databases">
        <authorList>
            <person name="Weinstock G."/>
            <person name="Sodergren E."/>
            <person name="Clifton S."/>
            <person name="Fulton L."/>
            <person name="Fulton B."/>
            <person name="Courtney L."/>
            <person name="Fronick C."/>
            <person name="Harrison M."/>
            <person name="Strong C."/>
            <person name="Farmer C."/>
            <person name="Delahaunty K."/>
            <person name="Markovic C."/>
            <person name="Hall O."/>
            <person name="Minx P."/>
            <person name="Tomlinson C."/>
            <person name="Mitreva M."/>
            <person name="Hou S."/>
            <person name="Chen J."/>
            <person name="Wollam A."/>
            <person name="Pepin K.H."/>
            <person name="Johnson M."/>
            <person name="Bhonagiri V."/>
            <person name="Zhang X."/>
            <person name="Suruliraj S."/>
            <person name="Warren W."/>
            <person name="Chinwalla A."/>
            <person name="Mardis E.R."/>
            <person name="Wilson R.K."/>
        </authorList>
    </citation>
    <scope>NUCLEOTIDE SEQUENCE [LARGE SCALE GENOMIC DNA]</scope>
    <source>
        <strain evidence="3 4">F0357</strain>
    </source>
</reference>
<dbReference type="InterPro" id="IPR043894">
    <property type="entry name" value="MupG_C"/>
</dbReference>
<name>G9YK66_9FIRM</name>
<dbReference type="InterPro" id="IPR017853">
    <property type="entry name" value="GH"/>
</dbReference>
<evidence type="ECO:0000313" key="4">
    <source>
        <dbReference type="Proteomes" id="UP000005481"/>
    </source>
</evidence>
<organism evidence="3 4">
    <name type="scientific">Anaeroglobus geminatus F0357</name>
    <dbReference type="NCBI Taxonomy" id="861450"/>
    <lineage>
        <taxon>Bacteria</taxon>
        <taxon>Bacillati</taxon>
        <taxon>Bacillota</taxon>
        <taxon>Negativicutes</taxon>
        <taxon>Veillonellales</taxon>
        <taxon>Veillonellaceae</taxon>
        <taxon>Anaeroglobus</taxon>
    </lineage>
</organism>
<dbReference type="SUPFAM" id="SSF50891">
    <property type="entry name" value="Cyclophilin-like"/>
    <property type="match status" value="1"/>
</dbReference>
<dbReference type="InterPro" id="IPR008589">
    <property type="entry name" value="MupG"/>
</dbReference>
<proteinExistence type="predicted"/>
<dbReference type="InterPro" id="IPR029000">
    <property type="entry name" value="Cyclophilin-like_dom_sf"/>
</dbReference>
<evidence type="ECO:0000259" key="2">
    <source>
        <dbReference type="Pfam" id="PF19200"/>
    </source>
</evidence>
<dbReference type="PANTHER" id="PTHR38435">
    <property type="match status" value="1"/>
</dbReference>
<dbReference type="AlphaFoldDB" id="G9YK66"/>
<keyword evidence="4" id="KW-1185">Reference proteome</keyword>
<dbReference type="Pfam" id="PF19200">
    <property type="entry name" value="MupG_N"/>
    <property type="match status" value="1"/>
</dbReference>
<dbReference type="InterPro" id="IPR043797">
    <property type="entry name" value="MupG_N"/>
</dbReference>
<dbReference type="PATRIC" id="fig|861450.3.peg.1905"/>
<dbReference type="InterPro" id="IPR013785">
    <property type="entry name" value="Aldolase_TIM"/>
</dbReference>
<dbReference type="HOGENOM" id="CLU_065324_0_0_9"/>
<evidence type="ECO:0000313" key="3">
    <source>
        <dbReference type="EMBL" id="EHM37740.1"/>
    </source>
</evidence>
<feature type="domain" description="6-phospho-N-acetylmuramidase N-terminal" evidence="2">
    <location>
        <begin position="4"/>
        <end position="228"/>
    </location>
</feature>
<evidence type="ECO:0008006" key="5">
    <source>
        <dbReference type="Google" id="ProtNLM"/>
    </source>
</evidence>
<dbReference type="eggNOG" id="COG3589">
    <property type="taxonomic scope" value="Bacteria"/>
</dbReference>
<dbReference type="PANTHER" id="PTHR38435:SF2">
    <property type="entry name" value="DUF871 DOMAIN-CONTAINING PROTEIN"/>
    <property type="match status" value="1"/>
</dbReference>
<comment type="caution">
    <text evidence="3">The sequence shown here is derived from an EMBL/GenBank/DDBJ whole genome shotgun (WGS) entry which is preliminary data.</text>
</comment>
<dbReference type="OrthoDB" id="5809921at2"/>
<dbReference type="Gene3D" id="2.40.100.10">
    <property type="entry name" value="Cyclophilin-like"/>
    <property type="match status" value="1"/>
</dbReference>
<dbReference type="Gene3D" id="3.20.20.70">
    <property type="entry name" value="Aldolase class I"/>
    <property type="match status" value="1"/>
</dbReference>
<accession>G9YK66</accession>
<feature type="domain" description="6-phospho-N-acetylmuramidase C-terminal" evidence="1">
    <location>
        <begin position="248"/>
        <end position="352"/>
    </location>
</feature>
<gene>
    <name evidence="3" type="ORF">HMPREF0080_02075</name>
</gene>
<evidence type="ECO:0000259" key="1">
    <source>
        <dbReference type="Pfam" id="PF05913"/>
    </source>
</evidence>
<sequence length="359" mass="39115">MSAGISLFPGLDKRNLLEASLRSALAAGVERIFLSLHIPEADTALLETDLAYILNTAAAHRMDIIADVSPAVKCLFGKKILDFIAAGITTLRPDEGFSAAEIAAWTKLVNVQVNASTADDTFLKMLEEEHTDFSRIDGLHNFYPRPYSGLSPDRVAAQNNLLHRYGIKTGAFVAAGHDKRGPLHEGLPTVEKTRSLSLEKAAFLLRCLGTDDIFIGDSGATVADIALLKKGLAADTGHIRLPVIIYDNSPLTRQLLDRPFRMRQDGAACAIRADKSRFACGGTIIEPLTDTPSPRKIGDITIDNKQFLRYAGELQIVTAHMPPEKRTNIAASVLPDSLWLLDCITGTNTFSFYEHAPSY</sequence>
<dbReference type="EMBL" id="AGCJ01000092">
    <property type="protein sequence ID" value="EHM37740.1"/>
    <property type="molecule type" value="Genomic_DNA"/>
</dbReference>
<dbReference type="RefSeq" id="WP_006791036.1">
    <property type="nucleotide sequence ID" value="NZ_JH417615.1"/>
</dbReference>
<dbReference type="STRING" id="861450.HMPREF0080_02075"/>
<dbReference type="Pfam" id="PF05913">
    <property type="entry name" value="MupG_C"/>
    <property type="match status" value="1"/>
</dbReference>
<dbReference type="SUPFAM" id="SSF51445">
    <property type="entry name" value="(Trans)glycosidases"/>
    <property type="match status" value="1"/>
</dbReference>
<dbReference type="Proteomes" id="UP000005481">
    <property type="component" value="Unassembled WGS sequence"/>
</dbReference>
<protein>
    <recommendedName>
        <fullName evidence="5">Outer surface protein</fullName>
    </recommendedName>
</protein>